<sequence length="219" mass="23370">MAGVRTRRSAGRPSQRVLTQENITAAALEVITSRGYEGFTMSSLAARLQVAPSALYNHASSKAEVLRWIQDHLMAEVDTACFAELDWPDAVRTWARSYREVFARHTPLIAVIAVLQVSGAPRTLAMYEAVTEGFLRAGWNQARIIPAIVALESFIFGSAFDAVAPTDIFDTGSLASESPLFTAAVAAAPGRESGKAAEQAFETGLDALIHGFAGTPSGN</sequence>
<keyword evidence="8" id="KW-1185">Reference proteome</keyword>
<evidence type="ECO:0000256" key="3">
    <source>
        <dbReference type="ARBA" id="ARBA00023125"/>
    </source>
</evidence>
<dbReference type="InterPro" id="IPR009057">
    <property type="entry name" value="Homeodomain-like_sf"/>
</dbReference>
<reference evidence="7" key="1">
    <citation type="submission" date="2022-09" db="EMBL/GenBank/DDBJ databases">
        <authorList>
            <person name="Li D."/>
            <person name="Cheng J."/>
            <person name="Li Y."/>
        </authorList>
    </citation>
    <scope>NUCLEOTIDE SEQUENCE</scope>
    <source>
        <strain evidence="7">DL</strain>
    </source>
</reference>
<dbReference type="PROSITE" id="PS50977">
    <property type="entry name" value="HTH_TETR_2"/>
    <property type="match status" value="1"/>
</dbReference>
<dbReference type="PANTHER" id="PTHR30055:SF151">
    <property type="entry name" value="TRANSCRIPTIONAL REGULATORY PROTEIN"/>
    <property type="match status" value="1"/>
</dbReference>
<name>A0ABY6FQT5_9MICC</name>
<evidence type="ECO:0000313" key="8">
    <source>
        <dbReference type="Proteomes" id="UP001063368"/>
    </source>
</evidence>
<dbReference type="InterPro" id="IPR003012">
    <property type="entry name" value="Tet_transcr_reg_TetR"/>
</dbReference>
<dbReference type="PRINTS" id="PR00400">
    <property type="entry name" value="TETREPRESSOR"/>
</dbReference>
<dbReference type="InterPro" id="IPR050109">
    <property type="entry name" value="HTH-type_TetR-like_transc_reg"/>
</dbReference>
<evidence type="ECO:0000256" key="2">
    <source>
        <dbReference type="ARBA" id="ARBA00023015"/>
    </source>
</evidence>
<dbReference type="SUPFAM" id="SSF46689">
    <property type="entry name" value="Homeodomain-like"/>
    <property type="match status" value="1"/>
</dbReference>
<dbReference type="RefSeq" id="WP_091602319.1">
    <property type="nucleotide sequence ID" value="NZ_CECE01000004.1"/>
</dbReference>
<protein>
    <submittedName>
        <fullName evidence="7">TetR/AcrR family transcriptional regulator</fullName>
    </submittedName>
</protein>
<keyword evidence="2" id="KW-0805">Transcription regulation</keyword>
<evidence type="ECO:0000259" key="6">
    <source>
        <dbReference type="PROSITE" id="PS50977"/>
    </source>
</evidence>
<organism evidence="7 8">
    <name type="scientific">Arthrobacter koreensis</name>
    <dbReference type="NCBI Taxonomy" id="199136"/>
    <lineage>
        <taxon>Bacteria</taxon>
        <taxon>Bacillati</taxon>
        <taxon>Actinomycetota</taxon>
        <taxon>Actinomycetes</taxon>
        <taxon>Micrococcales</taxon>
        <taxon>Micrococcaceae</taxon>
        <taxon>Arthrobacter</taxon>
    </lineage>
</organism>
<keyword evidence="3 5" id="KW-0238">DNA-binding</keyword>
<gene>
    <name evidence="7" type="ORF">N9A08_13190</name>
</gene>
<accession>A0ABY6FQT5</accession>
<dbReference type="InterPro" id="IPR036271">
    <property type="entry name" value="Tet_transcr_reg_TetR-rel_C_sf"/>
</dbReference>
<dbReference type="PANTHER" id="PTHR30055">
    <property type="entry name" value="HTH-TYPE TRANSCRIPTIONAL REGULATOR RUTR"/>
    <property type="match status" value="1"/>
</dbReference>
<dbReference type="Pfam" id="PF02909">
    <property type="entry name" value="TetR_C_1"/>
    <property type="match status" value="1"/>
</dbReference>
<dbReference type="Pfam" id="PF00440">
    <property type="entry name" value="TetR_N"/>
    <property type="match status" value="1"/>
</dbReference>
<keyword evidence="1" id="KW-0678">Repressor</keyword>
<evidence type="ECO:0000313" key="7">
    <source>
        <dbReference type="EMBL" id="UYB35571.1"/>
    </source>
</evidence>
<evidence type="ECO:0000256" key="5">
    <source>
        <dbReference type="PROSITE-ProRule" id="PRU00335"/>
    </source>
</evidence>
<evidence type="ECO:0000256" key="1">
    <source>
        <dbReference type="ARBA" id="ARBA00022491"/>
    </source>
</evidence>
<dbReference type="SUPFAM" id="SSF48498">
    <property type="entry name" value="Tetracyclin repressor-like, C-terminal domain"/>
    <property type="match status" value="1"/>
</dbReference>
<dbReference type="Proteomes" id="UP001063368">
    <property type="component" value="Chromosome"/>
</dbReference>
<dbReference type="InterPro" id="IPR001647">
    <property type="entry name" value="HTH_TetR"/>
</dbReference>
<dbReference type="Gene3D" id="1.10.357.10">
    <property type="entry name" value="Tetracycline Repressor, domain 2"/>
    <property type="match status" value="1"/>
</dbReference>
<dbReference type="InterPro" id="IPR004111">
    <property type="entry name" value="Repressor_TetR_C"/>
</dbReference>
<feature type="DNA-binding region" description="H-T-H motif" evidence="5">
    <location>
        <begin position="40"/>
        <end position="59"/>
    </location>
</feature>
<dbReference type="PRINTS" id="PR00455">
    <property type="entry name" value="HTHTETR"/>
</dbReference>
<evidence type="ECO:0000256" key="4">
    <source>
        <dbReference type="ARBA" id="ARBA00023163"/>
    </source>
</evidence>
<dbReference type="EMBL" id="CP106856">
    <property type="protein sequence ID" value="UYB35571.1"/>
    <property type="molecule type" value="Genomic_DNA"/>
</dbReference>
<feature type="domain" description="HTH tetR-type" evidence="6">
    <location>
        <begin position="17"/>
        <end position="77"/>
    </location>
</feature>
<proteinExistence type="predicted"/>
<keyword evidence="4" id="KW-0804">Transcription</keyword>